<dbReference type="Proteomes" id="UP000054886">
    <property type="component" value="Unassembled WGS sequence"/>
</dbReference>
<dbReference type="PANTHER" id="PTHR39468">
    <property type="entry name" value="CHROMOSOME 7, WHOLE GENOME SHOTGUN SEQUENCE"/>
    <property type="match status" value="1"/>
</dbReference>
<dbReference type="InterPro" id="IPR043837">
    <property type="entry name" value="Mtf2-like_C"/>
</dbReference>
<evidence type="ECO:0000313" key="2">
    <source>
        <dbReference type="EMBL" id="KTA96486.1"/>
    </source>
</evidence>
<reference evidence="2 3" key="1">
    <citation type="submission" date="2015-10" db="EMBL/GenBank/DDBJ databases">
        <title>Draft genomes sequences of Candida glabrata isolates 1A, 1B, 2A, 2B, 3A and 3B.</title>
        <authorList>
            <person name="Haavelsrud O.E."/>
            <person name="Gaustad P."/>
        </authorList>
    </citation>
    <scope>NUCLEOTIDE SEQUENCE [LARGE SCALE GENOMIC DNA]</scope>
    <source>
        <strain evidence="2">910700640</strain>
    </source>
</reference>
<protein>
    <submittedName>
        <fullName evidence="2">Mitochondrial transcription factor 2</fullName>
    </submittedName>
</protein>
<accession>A0A0W0CJW0</accession>
<dbReference type="VEuPathDB" id="FungiDB:B1J91_K01419g"/>
<dbReference type="Pfam" id="PF19189">
    <property type="entry name" value="Mtf2"/>
    <property type="match status" value="1"/>
</dbReference>
<evidence type="ECO:0000259" key="1">
    <source>
        <dbReference type="Pfam" id="PF19189"/>
    </source>
</evidence>
<dbReference type="AlphaFoldDB" id="A0A0W0CJW0"/>
<dbReference type="GO" id="GO:0005739">
    <property type="term" value="C:mitochondrion"/>
    <property type="evidence" value="ECO:0007669"/>
    <property type="project" value="InterPro"/>
</dbReference>
<dbReference type="PANTHER" id="PTHR39468:SF1">
    <property type="entry name" value="MTF2-LIKE C-TERMINAL DOMAIN-CONTAINING PROTEIN"/>
    <property type="match status" value="1"/>
</dbReference>
<feature type="domain" description="Mtf2-like C-terminal" evidence="1">
    <location>
        <begin position="202"/>
        <end position="416"/>
    </location>
</feature>
<sequence length="420" mass="48622">MLRRSSIVSVTRSGSRYFQSSIKLRKEEKSNIPGNKEYEDQSTVDAAATQIEQNLYNSVFERVKQKQNLRKKQASSSFILDHFFSGNEEKQNPHIIFGGESKAKAKSDQNLVDYLTGRIDSESNLSSFKSTNLRKYPVSLTSTSLLDEDTASAQNVIKDLKDNLKNVNTVSRLETPQNLKLVFNKKTLEEITIKEKFKGTLELLLKPYMDNLIEAINDDHDLLLKAEQLLKLYENRDKKWDNRESGEVKVILDHLKTTCTDNPTELPQPYRVSLPYVIVKLLERQTFEFSTDRLYRIITYIYNYCKSSPDVTLYLNVCNVDFYNSLLSLSWESYSEIKQIRHITSEMKINGIFGDISTIEKLNKIVGEAREFNDNIPTVDELGKIQKKYNSVSVVWDKDSPNDLRMVEIYLRDLKERLTN</sequence>
<name>A0A0W0CJW0_CANGB</name>
<comment type="caution">
    <text evidence="2">The sequence shown here is derived from an EMBL/GenBank/DDBJ whole genome shotgun (WGS) entry which is preliminary data.</text>
</comment>
<gene>
    <name evidence="2" type="ORF">AO440_003311</name>
</gene>
<dbReference type="EMBL" id="LLZZ01000172">
    <property type="protein sequence ID" value="KTA96486.1"/>
    <property type="molecule type" value="Genomic_DNA"/>
</dbReference>
<dbReference type="VEuPathDB" id="FungiDB:GWK60_K01265"/>
<dbReference type="VEuPathDB" id="FungiDB:GVI51_K01265"/>
<dbReference type="OrthoDB" id="2444174at2759"/>
<dbReference type="VEuPathDB" id="FungiDB:CAGL0K01419g"/>
<evidence type="ECO:0000313" key="3">
    <source>
        <dbReference type="Proteomes" id="UP000054886"/>
    </source>
</evidence>
<dbReference type="InterPro" id="IPR040009">
    <property type="entry name" value="Mtf2/C5D6.12-like"/>
</dbReference>
<proteinExistence type="predicted"/>
<organism evidence="2 3">
    <name type="scientific">Candida glabrata</name>
    <name type="common">Yeast</name>
    <name type="synonym">Torulopsis glabrata</name>
    <dbReference type="NCBI Taxonomy" id="5478"/>
    <lineage>
        <taxon>Eukaryota</taxon>
        <taxon>Fungi</taxon>
        <taxon>Dikarya</taxon>
        <taxon>Ascomycota</taxon>
        <taxon>Saccharomycotina</taxon>
        <taxon>Saccharomycetes</taxon>
        <taxon>Saccharomycetales</taxon>
        <taxon>Saccharomycetaceae</taxon>
        <taxon>Nakaseomyces</taxon>
    </lineage>
</organism>